<feature type="signal peptide" evidence="1">
    <location>
        <begin position="1"/>
        <end position="21"/>
    </location>
</feature>
<dbReference type="EMBL" id="ML977005">
    <property type="protein sequence ID" value="KAF1953238.1"/>
    <property type="molecule type" value="Genomic_DNA"/>
</dbReference>
<feature type="chain" id="PRO_5025612699" evidence="1">
    <location>
        <begin position="22"/>
        <end position="123"/>
    </location>
</feature>
<organism evidence="2 3">
    <name type="scientific">Byssothecium circinans</name>
    <dbReference type="NCBI Taxonomy" id="147558"/>
    <lineage>
        <taxon>Eukaryota</taxon>
        <taxon>Fungi</taxon>
        <taxon>Dikarya</taxon>
        <taxon>Ascomycota</taxon>
        <taxon>Pezizomycotina</taxon>
        <taxon>Dothideomycetes</taxon>
        <taxon>Pleosporomycetidae</taxon>
        <taxon>Pleosporales</taxon>
        <taxon>Massarineae</taxon>
        <taxon>Massarinaceae</taxon>
        <taxon>Byssothecium</taxon>
    </lineage>
</organism>
<accession>A0A6A5TLH5</accession>
<gene>
    <name evidence="2" type="ORF">CC80DRAFT_494856</name>
</gene>
<dbReference type="AlphaFoldDB" id="A0A6A5TLH5"/>
<evidence type="ECO:0000256" key="1">
    <source>
        <dbReference type="SAM" id="SignalP"/>
    </source>
</evidence>
<evidence type="ECO:0000313" key="2">
    <source>
        <dbReference type="EMBL" id="KAF1953238.1"/>
    </source>
</evidence>
<name>A0A6A5TLH5_9PLEO</name>
<evidence type="ECO:0000313" key="3">
    <source>
        <dbReference type="Proteomes" id="UP000800035"/>
    </source>
</evidence>
<keyword evidence="1" id="KW-0732">Signal</keyword>
<dbReference type="OrthoDB" id="3692874at2759"/>
<protein>
    <submittedName>
        <fullName evidence="2">Uncharacterized protein</fullName>
    </submittedName>
</protein>
<proteinExistence type="predicted"/>
<reference evidence="2" key="1">
    <citation type="journal article" date="2020" name="Stud. Mycol.">
        <title>101 Dothideomycetes genomes: a test case for predicting lifestyles and emergence of pathogens.</title>
        <authorList>
            <person name="Haridas S."/>
            <person name="Albert R."/>
            <person name="Binder M."/>
            <person name="Bloem J."/>
            <person name="Labutti K."/>
            <person name="Salamov A."/>
            <person name="Andreopoulos B."/>
            <person name="Baker S."/>
            <person name="Barry K."/>
            <person name="Bills G."/>
            <person name="Bluhm B."/>
            <person name="Cannon C."/>
            <person name="Castanera R."/>
            <person name="Culley D."/>
            <person name="Daum C."/>
            <person name="Ezra D."/>
            <person name="Gonzalez J."/>
            <person name="Henrissat B."/>
            <person name="Kuo A."/>
            <person name="Liang C."/>
            <person name="Lipzen A."/>
            <person name="Lutzoni F."/>
            <person name="Magnuson J."/>
            <person name="Mondo S."/>
            <person name="Nolan M."/>
            <person name="Ohm R."/>
            <person name="Pangilinan J."/>
            <person name="Park H.-J."/>
            <person name="Ramirez L."/>
            <person name="Alfaro M."/>
            <person name="Sun H."/>
            <person name="Tritt A."/>
            <person name="Yoshinaga Y."/>
            <person name="Zwiers L.-H."/>
            <person name="Turgeon B."/>
            <person name="Goodwin S."/>
            <person name="Spatafora J."/>
            <person name="Crous P."/>
            <person name="Grigoriev I."/>
        </authorList>
    </citation>
    <scope>NUCLEOTIDE SEQUENCE</scope>
    <source>
        <strain evidence="2">CBS 675.92</strain>
    </source>
</reference>
<keyword evidence="3" id="KW-1185">Reference proteome</keyword>
<sequence length="123" mass="13250">MLSNSILAFLATSLLLSTGSATPLVSDKVSTDAITFAATQNPAISFGTYTDRSCSGGQHDYQNPDDGCYTLPGQGMHVWWFADTCRAFIYKGGDCSPASGEIQVTIGQCYDTAQYRTIKVFCH</sequence>
<dbReference type="Proteomes" id="UP000800035">
    <property type="component" value="Unassembled WGS sequence"/>
</dbReference>